<sequence>MFSWKRAALLSLGAGVLTMALSIFVQTRGVVVHAYAMSTPVIVSQVPAAVSPGSSFEQPGKPVRLIIPAIGVDANVQSVGLSWRGNGDMGVPTNFTDVAWYNGGPRPGMPGSAVIDGHLDGKNVAQAVFYNLNKLQIGDEVQIVDSRGRTLQFRVVDTKVYDSEAAAGEVFLSEPSRARLNLITCGGDWDATRKLYSDRIVVFTELVTTD</sequence>
<protein>
    <recommendedName>
        <fullName evidence="4">Class F sortase</fullName>
    </recommendedName>
</protein>
<dbReference type="EMBL" id="MFLL01000008">
    <property type="protein sequence ID" value="OGG69829.1"/>
    <property type="molecule type" value="Genomic_DNA"/>
</dbReference>
<dbReference type="AlphaFoldDB" id="A0A1F6E812"/>
<evidence type="ECO:0000256" key="1">
    <source>
        <dbReference type="ARBA" id="ARBA00022801"/>
    </source>
</evidence>
<evidence type="ECO:0000313" key="3">
    <source>
        <dbReference type="Proteomes" id="UP000176914"/>
    </source>
</evidence>
<evidence type="ECO:0008006" key="4">
    <source>
        <dbReference type="Google" id="ProtNLM"/>
    </source>
</evidence>
<reference evidence="2 3" key="1">
    <citation type="journal article" date="2016" name="Nat. Commun.">
        <title>Thousands of microbial genomes shed light on interconnected biogeochemical processes in an aquifer system.</title>
        <authorList>
            <person name="Anantharaman K."/>
            <person name="Brown C.T."/>
            <person name="Hug L.A."/>
            <person name="Sharon I."/>
            <person name="Castelle C.J."/>
            <person name="Probst A.J."/>
            <person name="Thomas B.C."/>
            <person name="Singh A."/>
            <person name="Wilkins M.J."/>
            <person name="Karaoz U."/>
            <person name="Brodie E.L."/>
            <person name="Williams K.H."/>
            <person name="Hubbard S.S."/>
            <person name="Banfield J.F."/>
        </authorList>
    </citation>
    <scope>NUCLEOTIDE SEQUENCE [LARGE SCALE GENOMIC DNA]</scope>
</reference>
<gene>
    <name evidence="2" type="ORF">A3C20_02360</name>
</gene>
<dbReference type="CDD" id="cd05829">
    <property type="entry name" value="Sortase_F"/>
    <property type="match status" value="1"/>
</dbReference>
<accession>A0A1F6E812</accession>
<proteinExistence type="predicted"/>
<dbReference type="InterPro" id="IPR005754">
    <property type="entry name" value="Sortase"/>
</dbReference>
<dbReference type="Pfam" id="PF04203">
    <property type="entry name" value="Sortase"/>
    <property type="match status" value="1"/>
</dbReference>
<dbReference type="Gene3D" id="2.40.260.10">
    <property type="entry name" value="Sortase"/>
    <property type="match status" value="1"/>
</dbReference>
<dbReference type="Proteomes" id="UP000176914">
    <property type="component" value="Unassembled WGS sequence"/>
</dbReference>
<keyword evidence="1" id="KW-0378">Hydrolase</keyword>
<dbReference type="InterPro" id="IPR023365">
    <property type="entry name" value="Sortase_dom-sf"/>
</dbReference>
<dbReference type="InterPro" id="IPR042001">
    <property type="entry name" value="Sortase_F"/>
</dbReference>
<evidence type="ECO:0000313" key="2">
    <source>
        <dbReference type="EMBL" id="OGG69829.1"/>
    </source>
</evidence>
<comment type="caution">
    <text evidence="2">The sequence shown here is derived from an EMBL/GenBank/DDBJ whole genome shotgun (WGS) entry which is preliminary data.</text>
</comment>
<name>A0A1F6E812_9BACT</name>
<organism evidence="2 3">
    <name type="scientific">Candidatus Kaiserbacteria bacterium RIFCSPHIGHO2_02_FULL_55_25</name>
    <dbReference type="NCBI Taxonomy" id="1798498"/>
    <lineage>
        <taxon>Bacteria</taxon>
        <taxon>Candidatus Kaiseribacteriota</taxon>
    </lineage>
</organism>
<dbReference type="GO" id="GO:0016787">
    <property type="term" value="F:hydrolase activity"/>
    <property type="evidence" value="ECO:0007669"/>
    <property type="project" value="UniProtKB-KW"/>
</dbReference>
<dbReference type="SUPFAM" id="SSF63817">
    <property type="entry name" value="Sortase"/>
    <property type="match status" value="1"/>
</dbReference>